<dbReference type="CDD" id="cd21808">
    <property type="entry name" value="ABC-2_lan_permease_MutG"/>
    <property type="match status" value="1"/>
</dbReference>
<feature type="transmembrane region" description="Helical" evidence="1">
    <location>
        <begin position="132"/>
        <end position="155"/>
    </location>
</feature>
<evidence type="ECO:0000256" key="1">
    <source>
        <dbReference type="SAM" id="Phobius"/>
    </source>
</evidence>
<proteinExistence type="predicted"/>
<dbReference type="Proteomes" id="UP000822142">
    <property type="component" value="Unassembled WGS sequence"/>
</dbReference>
<feature type="transmembrane region" description="Helical" evidence="1">
    <location>
        <begin position="15"/>
        <end position="37"/>
    </location>
</feature>
<feature type="transmembrane region" description="Helical" evidence="1">
    <location>
        <begin position="44"/>
        <end position="72"/>
    </location>
</feature>
<name>A0ABX2I4K7_BLAHA</name>
<accession>A0ABX2I4K7</accession>
<dbReference type="InterPro" id="IPR022294">
    <property type="entry name" value="ABC-transptr_permeasesu"/>
</dbReference>
<evidence type="ECO:0000313" key="3">
    <source>
        <dbReference type="Proteomes" id="UP000822142"/>
    </source>
</evidence>
<feature type="transmembrane region" description="Helical" evidence="1">
    <location>
        <begin position="99"/>
        <end position="125"/>
    </location>
</feature>
<dbReference type="NCBIfam" id="TIGR03733">
    <property type="entry name" value="lanti_perm_MutG"/>
    <property type="match status" value="1"/>
</dbReference>
<organism evidence="2 3">
    <name type="scientific">Blautia hansenii</name>
    <name type="common">Ruminococcus hansenii</name>
    <dbReference type="NCBI Taxonomy" id="1322"/>
    <lineage>
        <taxon>Bacteria</taxon>
        <taxon>Bacillati</taxon>
        <taxon>Bacillota</taxon>
        <taxon>Clostridia</taxon>
        <taxon>Lachnospirales</taxon>
        <taxon>Lachnospiraceae</taxon>
        <taxon>Blautia</taxon>
    </lineage>
</organism>
<feature type="transmembrane region" description="Helical" evidence="1">
    <location>
        <begin position="221"/>
        <end position="243"/>
    </location>
</feature>
<feature type="transmembrane region" description="Helical" evidence="1">
    <location>
        <begin position="187"/>
        <end position="209"/>
    </location>
</feature>
<dbReference type="EMBL" id="JAAITA010000003">
    <property type="protein sequence ID" value="NSJ85381.1"/>
    <property type="molecule type" value="Genomic_DNA"/>
</dbReference>
<evidence type="ECO:0000313" key="2">
    <source>
        <dbReference type="EMBL" id="NSJ85381.1"/>
    </source>
</evidence>
<keyword evidence="1" id="KW-1133">Transmembrane helix</keyword>
<dbReference type="Pfam" id="PF12730">
    <property type="entry name" value="ABC2_membrane_4"/>
    <property type="match status" value="1"/>
</dbReference>
<protein>
    <submittedName>
        <fullName evidence="2">Lantibiotic immunity ABC transporter MutG family permease subunit</fullName>
    </submittedName>
</protein>
<dbReference type="RefSeq" id="WP_173748313.1">
    <property type="nucleotide sequence ID" value="NZ_JAAITA010000003.1"/>
</dbReference>
<sequence>MRIFVAEWMKTRHTILHRLVLLIPLFCSLAVLGYAAYRKNSFSLAFFYQGFFLIWSAVLLPLGVGILTGILVHEEEEAGNFYGLLQCSRKRSSLYLGKFSAALVFLTGSTFLTTLIISTGLCFLLQKERGVGLFLTAACLAVCGVLPVLAVHLWISFAFGMGASVGVGICGLLLAVLLGSTSLGDHIWYAVPWTYPVKMAMFPMAFSMFPENMRTEAEKPFVLAFALSLVLSVLILAGSMLWFEKWEGRGGNR</sequence>
<gene>
    <name evidence="2" type="ORF">G5A70_04120</name>
</gene>
<feature type="transmembrane region" description="Helical" evidence="1">
    <location>
        <begin position="161"/>
        <end position="180"/>
    </location>
</feature>
<comment type="caution">
    <text evidence="2">The sequence shown here is derived from an EMBL/GenBank/DDBJ whole genome shotgun (WGS) entry which is preliminary data.</text>
</comment>
<keyword evidence="1" id="KW-0472">Membrane</keyword>
<keyword evidence="1" id="KW-0812">Transmembrane</keyword>
<keyword evidence="3" id="KW-1185">Reference proteome</keyword>
<reference evidence="2 3" key="1">
    <citation type="journal article" date="2020" name="Cell Host Microbe">
        <title>Functional and Genomic Variation between Human-Derived Isolates of Lachnospiraceae Reveals Inter- and Intra-Species Diversity.</title>
        <authorList>
            <person name="Sorbara M.T."/>
            <person name="Littmann E.R."/>
            <person name="Fontana E."/>
            <person name="Moody T.U."/>
            <person name="Kohout C.E."/>
            <person name="Gjonbalaj M."/>
            <person name="Eaton V."/>
            <person name="Seok R."/>
            <person name="Leiner I.M."/>
            <person name="Pamer E.G."/>
        </authorList>
    </citation>
    <scope>NUCLEOTIDE SEQUENCE [LARGE SCALE GENOMIC DNA]</scope>
    <source>
        <strain evidence="2 3">MSK.15.26</strain>
    </source>
</reference>